<sequence length="1623" mass="181593">MSASIDSQLNEALRDALCAYYLDEVVPNDPQLQALGVSDKLKTLNDLYEFLLLDVQVSQDVRSSWVASAIASLQQYVNGVLMAMEPGYEDKTLEPHEIVEWRDRQCQYPLWAANQQLAYHPSIYIDPSLRLKKSSYFRQLEDDINQNKIHLDTTQEAVKSYLARFEEVANLTIVNGYITSTDFANAHYYFIGKSRAERKYYWRSVDMSERPFKGDAGPGRPKVDYPAPGAWSDWVHADLGISEATVEGSIRPVFFNNRLFVIWVDVVELNGDPQVSRTTNDTTVTLTPQTAMRCNLSYKKYDETWSVPLTYIEHISEADVFPNAEALEGVLQTIATVDDSGSLFIALYAGYVPGPAEDGVLDKYAFMKTAQVDKSFNVTPLFPKLGYVKGTRSNLPEVKMPFVLKIGRLFALTNRQNFQFAMPGLRIAMKEVVTSSPHGQSSEWNFSGGQKNIADPSSASDVVYNQTSKALEVTVKTSNAFPSSSTRNMANFDVAHAQGGLSASFCFVISLSTSSEGFFRLLEGSYMICYDVFYFRGSNYRFHVRQSDQGEPNCDFYLRDNQDLQTLSLKGLQWGEEVSLAGKYIKTEVFDRLARSPVSHVGKDNASETNVSNILNVALKSNYLFHHFMAWLKNTPLTPPESWYGLNTNLATTPGFRPIVQPPDALTATIAINQETLLPDWNTAWPQDSKVIPIAHGMYIFEQVTPTASRYVGSALKYTCIELQLEPSLPVTRPLRAPGIGKRGSPTLGIAEFIDFADSDIYLSDGSATAPRQPIRMNTLFARTLVEKANVALESLLSWETQHQLEPPLQPPAANDFMDFNGANGLYFWELFLHLPFAVAHRLNLEMNFNEAEFWLSFIFDPSHKPDSSGRPLYWNVRALLDPGDPGFAARAPVDPDAIASSKPVHYRKAVYDFYLKNLIDRGDRAYRQLTPDSLGEAKLWYVRVLDLLGPRPDVRLIDHWTPITLHQLANDTSAALRDYERRLARQERLREDSARAAHGVATWQFAESPLLLRSHAPDPTLFTLDSPHLRIPMNAHLIEHWNTCESRLHNLRNNLSLDGKVLSLPLFAAPLNPSDLLAAFGQGATGGGAARLLAPDVPPYRFTAMVGMAKDAVANLVVFGNTLLSIIERKEQSEGFELQQRQLWDMAPFAKQMVEQQQKIDLERRHALEAGKASVEQRREFFSRRSDEYVSAEEEGVSSLNNTARAFTVAQFIAEVTANALKPVPSGFEAEGGGGAVGGVANGAGASAGAGVTGIEAEGVAGAMAKISQGASLLAKSVADGIDRTASLRRRHQEWMQAREQAELEIAQIDVQFMGLSEQEALTTIQLNQAQLTLDQAIVTQDFLSKRFTNAQLYQWLNGQYARFYYQLYDSTLSLCLAAQECWRYEKGDYAINFIQPDAWSDVRRGLTAGDSLRMNLQKMEVAYMDRNERGLEITKTVSLRHLKALDPESPINLHWDTLHEKLCLEGSIEFELTQKMFEADYPGHYRRRIKRIGLSLPMVVGPYEDVRAILTQTYNAVVLMPGVPPRENLRASQRIAVSSGIDDDGMFRLNFDDARYLPFELTGAVSRWSLRFANHATQMAALESLTDIIVHVQYSASGLYGEFVSSSSDAISPWPRRCDES</sequence>
<dbReference type="RefSeq" id="WP_060782166.1">
    <property type="nucleotide sequence ID" value="NZ_CP014135.1"/>
</dbReference>
<proteinExistence type="predicted"/>
<dbReference type="Proteomes" id="UP000063229">
    <property type="component" value="Chromosome"/>
</dbReference>
<dbReference type="EMBL" id="CP014135">
    <property type="protein sequence ID" value="AMB84425.1"/>
    <property type="molecule type" value="Genomic_DNA"/>
</dbReference>
<dbReference type="InterPro" id="IPR041079">
    <property type="entry name" value="Neuraminidase-like"/>
</dbReference>
<dbReference type="InterPro" id="IPR040840">
    <property type="entry name" value="TcA_TcB_BD"/>
</dbReference>
<evidence type="ECO:0000259" key="4">
    <source>
        <dbReference type="Pfam" id="PF20220"/>
    </source>
</evidence>
<accession>A0A0X1SX32</accession>
<dbReference type="Pfam" id="PF20220">
    <property type="entry name" value="ABC_toxin_N"/>
    <property type="match status" value="1"/>
</dbReference>
<evidence type="ECO:0008006" key="7">
    <source>
        <dbReference type="Google" id="ProtNLM"/>
    </source>
</evidence>
<feature type="domain" description="Neuraminidase-like" evidence="3">
    <location>
        <begin position="171"/>
        <end position="324"/>
    </location>
</feature>
<protein>
    <recommendedName>
        <fullName evidence="7">Toxin</fullName>
    </recommendedName>
</protein>
<evidence type="ECO:0000256" key="1">
    <source>
        <dbReference type="SAM" id="Coils"/>
    </source>
</evidence>
<dbReference type="Pfam" id="PF18276">
    <property type="entry name" value="TcA_TcB_BD"/>
    <property type="match status" value="1"/>
</dbReference>
<evidence type="ECO:0000259" key="3">
    <source>
        <dbReference type="Pfam" id="PF18413"/>
    </source>
</evidence>
<dbReference type="Pfam" id="PF18413">
    <property type="entry name" value="Neuraminidase"/>
    <property type="match status" value="1"/>
</dbReference>
<evidence type="ECO:0000259" key="2">
    <source>
        <dbReference type="Pfam" id="PF18276"/>
    </source>
</evidence>
<reference evidence="5 6" key="1">
    <citation type="submission" date="2016-01" db="EMBL/GenBank/DDBJ databases">
        <authorList>
            <person name="McClelland M."/>
            <person name="Jain A."/>
            <person name="Saraogi P."/>
            <person name="Mendelson R."/>
            <person name="Westerman R."/>
            <person name="SanMiguel P."/>
            <person name="Csonka L."/>
        </authorList>
    </citation>
    <scope>NUCLEOTIDE SEQUENCE [LARGE SCALE GENOMIC DNA]</scope>
    <source>
        <strain evidence="5 6">NCPPB 2472</strain>
    </source>
</reference>
<feature type="coiled-coil region" evidence="1">
    <location>
        <begin position="970"/>
        <end position="997"/>
    </location>
</feature>
<dbReference type="InterPro" id="IPR046839">
    <property type="entry name" value="ABC_toxin_N"/>
</dbReference>
<dbReference type="KEGG" id="pagb:AWM79_03530"/>
<evidence type="ECO:0000313" key="5">
    <source>
        <dbReference type="EMBL" id="AMB84425.1"/>
    </source>
</evidence>
<organism evidence="5 6">
    <name type="scientific">Pseudomonas agarici</name>
    <dbReference type="NCBI Taxonomy" id="46677"/>
    <lineage>
        <taxon>Bacteria</taxon>
        <taxon>Pseudomonadati</taxon>
        <taxon>Pseudomonadota</taxon>
        <taxon>Gammaproteobacteria</taxon>
        <taxon>Pseudomonadales</taxon>
        <taxon>Pseudomonadaceae</taxon>
        <taxon>Pseudomonas</taxon>
    </lineage>
</organism>
<feature type="domain" description="Tc toxin complex TcA C-terminal TcB-binding" evidence="2">
    <location>
        <begin position="1320"/>
        <end position="1598"/>
    </location>
</feature>
<keyword evidence="1" id="KW-0175">Coiled coil</keyword>
<dbReference type="STRING" id="46677.AWM79_03530"/>
<evidence type="ECO:0000313" key="6">
    <source>
        <dbReference type="Proteomes" id="UP000063229"/>
    </source>
</evidence>
<name>A0A0X1SX32_PSEAA</name>
<keyword evidence="6" id="KW-1185">Reference proteome</keyword>
<feature type="domain" description="ABC toxin N-terminal" evidence="4">
    <location>
        <begin position="8"/>
        <end position="141"/>
    </location>
</feature>
<gene>
    <name evidence="5" type="ORF">AWM79_03530</name>
</gene>